<dbReference type="EMBL" id="QNQU01000020">
    <property type="protein sequence ID" value="RBQ03624.1"/>
    <property type="molecule type" value="Genomic_DNA"/>
</dbReference>
<evidence type="ECO:0000256" key="1">
    <source>
        <dbReference type="ARBA" id="ARBA00006914"/>
    </source>
</evidence>
<keyword evidence="3" id="KW-0067">ATP-binding</keyword>
<reference evidence="5 6" key="1">
    <citation type="submission" date="2018-07" db="EMBL/GenBank/DDBJ databases">
        <title>A draft genome of a endophytic bacteria, a new species of Pedobacter.</title>
        <authorList>
            <person name="Zhang Z.D."/>
            <person name="Chen Z.J."/>
        </authorList>
    </citation>
    <scope>NUCLEOTIDE SEQUENCE [LARGE SCALE GENOMIC DNA]</scope>
    <source>
        <strain evidence="5 6">RS10</strain>
    </source>
</reference>
<dbReference type="InterPro" id="IPR003959">
    <property type="entry name" value="ATPase_AAA_core"/>
</dbReference>
<dbReference type="PANTHER" id="PTHR23073">
    <property type="entry name" value="26S PROTEASOME REGULATORY SUBUNIT"/>
    <property type="match status" value="1"/>
</dbReference>
<feature type="domain" description="AAA+ ATPase" evidence="4">
    <location>
        <begin position="49"/>
        <end position="182"/>
    </location>
</feature>
<keyword evidence="2" id="KW-0547">Nucleotide-binding</keyword>
<evidence type="ECO:0000313" key="6">
    <source>
        <dbReference type="Proteomes" id="UP000252081"/>
    </source>
</evidence>
<dbReference type="InterPro" id="IPR050221">
    <property type="entry name" value="26S_Proteasome_ATPase"/>
</dbReference>
<dbReference type="SUPFAM" id="SSF52540">
    <property type="entry name" value="P-loop containing nucleoside triphosphate hydrolases"/>
    <property type="match status" value="1"/>
</dbReference>
<organism evidence="5 6">
    <name type="scientific">Pedobacter miscanthi</name>
    <dbReference type="NCBI Taxonomy" id="2259170"/>
    <lineage>
        <taxon>Bacteria</taxon>
        <taxon>Pseudomonadati</taxon>
        <taxon>Bacteroidota</taxon>
        <taxon>Sphingobacteriia</taxon>
        <taxon>Sphingobacteriales</taxon>
        <taxon>Sphingobacteriaceae</taxon>
        <taxon>Pedobacter</taxon>
    </lineage>
</organism>
<gene>
    <name evidence="5" type="ORF">DRW42_20595</name>
</gene>
<dbReference type="InterPro" id="IPR003593">
    <property type="entry name" value="AAA+_ATPase"/>
</dbReference>
<dbReference type="Gene3D" id="3.40.50.300">
    <property type="entry name" value="P-loop containing nucleotide triphosphate hydrolases"/>
    <property type="match status" value="1"/>
</dbReference>
<accession>A0A366KR63</accession>
<dbReference type="Pfam" id="PF00004">
    <property type="entry name" value="AAA"/>
    <property type="match status" value="1"/>
</dbReference>
<dbReference type="RefSeq" id="WP_113950722.1">
    <property type="nucleotide sequence ID" value="NZ_QNQU01000020.1"/>
</dbReference>
<sequence length="241" mass="27779">MTVFDLLITDKEQVNLTDIHLNDSERETVVGLLREHRFVDELKTFGLLVNNKILLYGSSGCGKTMTAKAIAKALNKTILILNLSNIISARVGETSQHLKMVFDKAAREKAVLFLDEFDQIGKARENDSKDVGEMRRLVNTIIQLFDYFPENALLICATNHIDIIDPALVRRFQLKLKYEMPRNTDLDVFYDGLLAKFPERFQQTVRRYDISFAEAKDYIFTRLKNEILDELESKVLKEMVV</sequence>
<comment type="caution">
    <text evidence="5">The sequence shown here is derived from an EMBL/GenBank/DDBJ whole genome shotgun (WGS) entry which is preliminary data.</text>
</comment>
<proteinExistence type="inferred from homology"/>
<keyword evidence="6" id="KW-1185">Reference proteome</keyword>
<dbReference type="GO" id="GO:0005524">
    <property type="term" value="F:ATP binding"/>
    <property type="evidence" value="ECO:0007669"/>
    <property type="project" value="UniProtKB-KW"/>
</dbReference>
<comment type="similarity">
    <text evidence="1">Belongs to the AAA ATPase family.</text>
</comment>
<dbReference type="CDD" id="cd19481">
    <property type="entry name" value="RecA-like_protease"/>
    <property type="match status" value="1"/>
</dbReference>
<dbReference type="AlphaFoldDB" id="A0A366KR63"/>
<protein>
    <submittedName>
        <fullName evidence="5">ATPase</fullName>
    </submittedName>
</protein>
<evidence type="ECO:0000256" key="3">
    <source>
        <dbReference type="ARBA" id="ARBA00022840"/>
    </source>
</evidence>
<evidence type="ECO:0000313" key="5">
    <source>
        <dbReference type="EMBL" id="RBQ03624.1"/>
    </source>
</evidence>
<name>A0A366KR63_9SPHI</name>
<evidence type="ECO:0000259" key="4">
    <source>
        <dbReference type="SMART" id="SM00382"/>
    </source>
</evidence>
<evidence type="ECO:0000256" key="2">
    <source>
        <dbReference type="ARBA" id="ARBA00022741"/>
    </source>
</evidence>
<dbReference type="SMART" id="SM00382">
    <property type="entry name" value="AAA"/>
    <property type="match status" value="1"/>
</dbReference>
<dbReference type="Proteomes" id="UP000252081">
    <property type="component" value="Unassembled WGS sequence"/>
</dbReference>
<dbReference type="GO" id="GO:0016887">
    <property type="term" value="F:ATP hydrolysis activity"/>
    <property type="evidence" value="ECO:0007669"/>
    <property type="project" value="InterPro"/>
</dbReference>
<dbReference type="InterPro" id="IPR027417">
    <property type="entry name" value="P-loop_NTPase"/>
</dbReference>
<dbReference type="OrthoDB" id="7438987at2"/>